<dbReference type="InterPro" id="IPR016024">
    <property type="entry name" value="ARM-type_fold"/>
</dbReference>
<sequence length="404" mass="43238">MSVVAVCLGVLLSCCLDVVCAQANENATQLPSAQLAPDTSGGEVVGGHVDDDGQGEVALGSVDDAAMLQWAIAHADPERMSAMAAEVRGWTREQLEAKRADLHQLLETVQPPSDFQVMEALLEVASNSSETVARRAGALEALQEVVEAIDNAADLHKADGIRTLASLLRDGHADVRRTAAWAVGAAAQNNAEVQRQFLNTTCLPTLLAMVTSSHAEEAAKALYAVSALVRDNPEGLRTFYQKGGPTLLETIVADEEGDPRLQKKAVGLLGDLATFQGGRQAPGYGPLATPKVMSAMLRFMATGDVDMREKVMRAAHAMLANNPGGLKVFGEKAEELEKLRRIEERLAEMSKVGESEESGEGDREWQEYVNEMTEVIKQVGETVKDEEPPPMLGAAKGGRTKDEL</sequence>
<keyword evidence="2" id="KW-0732">Signal</keyword>
<dbReference type="Pfam" id="PF08609">
    <property type="entry name" value="Fes1"/>
    <property type="match status" value="1"/>
</dbReference>
<gene>
    <name evidence="4" type="ORF">KFL_008020050</name>
</gene>
<dbReference type="PANTHER" id="PTHR19316">
    <property type="entry name" value="PROTEIN FOLDING REGULATOR"/>
    <property type="match status" value="1"/>
</dbReference>
<name>A0A1Y1IKY5_KLENI</name>
<dbReference type="STRING" id="105231.A0A1Y1IKY5"/>
<keyword evidence="5" id="KW-1185">Reference proteome</keyword>
<accession>A0A1Y1IKY5</accession>
<evidence type="ECO:0000256" key="1">
    <source>
        <dbReference type="SAM" id="MobiDB-lite"/>
    </source>
</evidence>
<evidence type="ECO:0000259" key="3">
    <source>
        <dbReference type="Pfam" id="PF08609"/>
    </source>
</evidence>
<evidence type="ECO:0000256" key="2">
    <source>
        <dbReference type="SAM" id="SignalP"/>
    </source>
</evidence>
<dbReference type="InterPro" id="IPR011989">
    <property type="entry name" value="ARM-like"/>
</dbReference>
<evidence type="ECO:0000313" key="4">
    <source>
        <dbReference type="EMBL" id="GAQ91535.1"/>
    </source>
</evidence>
<proteinExistence type="predicted"/>
<dbReference type="InterPro" id="IPR013918">
    <property type="entry name" value="Nucleotide_exch_fac_Fes1"/>
</dbReference>
<dbReference type="AlphaFoldDB" id="A0A1Y1IKY5"/>
<dbReference type="GO" id="GO:0000774">
    <property type="term" value="F:adenyl-nucleotide exchange factor activity"/>
    <property type="evidence" value="ECO:0000318"/>
    <property type="project" value="GO_Central"/>
</dbReference>
<dbReference type="OrthoDB" id="10250458at2759"/>
<dbReference type="PANTHER" id="PTHR19316:SF32">
    <property type="entry name" value="ARM REPEAT SUPERFAMILY PROTEIN"/>
    <property type="match status" value="1"/>
</dbReference>
<dbReference type="Gene3D" id="1.25.10.10">
    <property type="entry name" value="Leucine-rich Repeat Variant"/>
    <property type="match status" value="1"/>
</dbReference>
<dbReference type="OMA" id="IHERMDV"/>
<dbReference type="GO" id="GO:0005783">
    <property type="term" value="C:endoplasmic reticulum"/>
    <property type="evidence" value="ECO:0000318"/>
    <property type="project" value="GO_Central"/>
</dbReference>
<dbReference type="SUPFAM" id="SSF48371">
    <property type="entry name" value="ARM repeat"/>
    <property type="match status" value="1"/>
</dbReference>
<dbReference type="SMART" id="SM00185">
    <property type="entry name" value="ARM"/>
    <property type="match status" value="3"/>
</dbReference>
<feature type="chain" id="PRO_5012711166" description="Nucleotide exchange factor Fes1 domain-containing protein" evidence="2">
    <location>
        <begin position="22"/>
        <end position="404"/>
    </location>
</feature>
<evidence type="ECO:0000313" key="5">
    <source>
        <dbReference type="Proteomes" id="UP000054558"/>
    </source>
</evidence>
<protein>
    <recommendedName>
        <fullName evidence="3">Nucleotide exchange factor Fes1 domain-containing protein</fullName>
    </recommendedName>
</protein>
<dbReference type="InterPro" id="IPR050693">
    <property type="entry name" value="Hsp70_NEF-Inhibitors"/>
</dbReference>
<organism evidence="4 5">
    <name type="scientific">Klebsormidium nitens</name>
    <name type="common">Green alga</name>
    <name type="synonym">Ulothrix nitens</name>
    <dbReference type="NCBI Taxonomy" id="105231"/>
    <lineage>
        <taxon>Eukaryota</taxon>
        <taxon>Viridiplantae</taxon>
        <taxon>Streptophyta</taxon>
        <taxon>Klebsormidiophyceae</taxon>
        <taxon>Klebsormidiales</taxon>
        <taxon>Klebsormidiaceae</taxon>
        <taxon>Klebsormidium</taxon>
    </lineage>
</organism>
<dbReference type="EMBL" id="DF237751">
    <property type="protein sequence ID" value="GAQ91535.1"/>
    <property type="molecule type" value="Genomic_DNA"/>
</dbReference>
<feature type="signal peptide" evidence="2">
    <location>
        <begin position="1"/>
        <end position="21"/>
    </location>
</feature>
<dbReference type="InterPro" id="IPR000225">
    <property type="entry name" value="Armadillo"/>
</dbReference>
<feature type="domain" description="Nucleotide exchange factor Fes1" evidence="3">
    <location>
        <begin position="67"/>
        <end position="155"/>
    </location>
</feature>
<reference evidence="4 5" key="1">
    <citation type="journal article" date="2014" name="Nat. Commun.">
        <title>Klebsormidium flaccidum genome reveals primary factors for plant terrestrial adaptation.</title>
        <authorList>
            <person name="Hori K."/>
            <person name="Maruyama F."/>
            <person name="Fujisawa T."/>
            <person name="Togashi T."/>
            <person name="Yamamoto N."/>
            <person name="Seo M."/>
            <person name="Sato S."/>
            <person name="Yamada T."/>
            <person name="Mori H."/>
            <person name="Tajima N."/>
            <person name="Moriyama T."/>
            <person name="Ikeuchi M."/>
            <person name="Watanabe M."/>
            <person name="Wada H."/>
            <person name="Kobayashi K."/>
            <person name="Saito M."/>
            <person name="Masuda T."/>
            <person name="Sasaki-Sekimoto Y."/>
            <person name="Mashiguchi K."/>
            <person name="Awai K."/>
            <person name="Shimojima M."/>
            <person name="Masuda S."/>
            <person name="Iwai M."/>
            <person name="Nobusawa T."/>
            <person name="Narise T."/>
            <person name="Kondo S."/>
            <person name="Saito H."/>
            <person name="Sato R."/>
            <person name="Murakawa M."/>
            <person name="Ihara Y."/>
            <person name="Oshima-Yamada Y."/>
            <person name="Ohtaka K."/>
            <person name="Satoh M."/>
            <person name="Sonobe K."/>
            <person name="Ishii M."/>
            <person name="Ohtani R."/>
            <person name="Kanamori-Sato M."/>
            <person name="Honoki R."/>
            <person name="Miyazaki D."/>
            <person name="Mochizuki H."/>
            <person name="Umetsu J."/>
            <person name="Higashi K."/>
            <person name="Shibata D."/>
            <person name="Kamiya Y."/>
            <person name="Sato N."/>
            <person name="Nakamura Y."/>
            <person name="Tabata S."/>
            <person name="Ida S."/>
            <person name="Kurokawa K."/>
            <person name="Ohta H."/>
        </authorList>
    </citation>
    <scope>NUCLEOTIDE SEQUENCE [LARGE SCALE GENOMIC DNA]</scope>
    <source>
        <strain evidence="4 5">NIES-2285</strain>
    </source>
</reference>
<dbReference type="Proteomes" id="UP000054558">
    <property type="component" value="Unassembled WGS sequence"/>
</dbReference>
<feature type="region of interest" description="Disordered" evidence="1">
    <location>
        <begin position="380"/>
        <end position="404"/>
    </location>
</feature>